<feature type="compositionally biased region" description="Polar residues" evidence="1">
    <location>
        <begin position="1"/>
        <end position="19"/>
    </location>
</feature>
<keyword evidence="2" id="KW-0812">Transmembrane</keyword>
<feature type="transmembrane region" description="Helical" evidence="2">
    <location>
        <begin position="49"/>
        <end position="72"/>
    </location>
</feature>
<keyword evidence="2" id="KW-1133">Transmembrane helix</keyword>
<feature type="compositionally biased region" description="Low complexity" evidence="1">
    <location>
        <begin position="118"/>
        <end position="129"/>
    </location>
</feature>
<gene>
    <name evidence="3" type="ORF">J2S49_001183</name>
</gene>
<dbReference type="EMBL" id="JAUSQW010000001">
    <property type="protein sequence ID" value="MDP9801107.1"/>
    <property type="molecule type" value="Genomic_DNA"/>
</dbReference>
<organism evidence="3 4">
    <name type="scientific">Arcanobacterium wilhelmae</name>
    <dbReference type="NCBI Taxonomy" id="1803177"/>
    <lineage>
        <taxon>Bacteria</taxon>
        <taxon>Bacillati</taxon>
        <taxon>Actinomycetota</taxon>
        <taxon>Actinomycetes</taxon>
        <taxon>Actinomycetales</taxon>
        <taxon>Actinomycetaceae</taxon>
        <taxon>Arcanobacterium</taxon>
    </lineage>
</organism>
<evidence type="ECO:0000313" key="4">
    <source>
        <dbReference type="Proteomes" id="UP001235966"/>
    </source>
</evidence>
<evidence type="ECO:0000256" key="2">
    <source>
        <dbReference type="SAM" id="Phobius"/>
    </source>
</evidence>
<dbReference type="RefSeq" id="WP_278058807.1">
    <property type="nucleotide sequence ID" value="NZ_CP121247.1"/>
</dbReference>
<reference evidence="3 4" key="1">
    <citation type="submission" date="2023-07" db="EMBL/GenBank/DDBJ databases">
        <title>Sequencing the genomes of 1000 actinobacteria strains.</title>
        <authorList>
            <person name="Klenk H.-P."/>
        </authorList>
    </citation>
    <scope>NUCLEOTIDE SEQUENCE [LARGE SCALE GENOMIC DNA]</scope>
    <source>
        <strain evidence="3 4">DSM 102162</strain>
    </source>
</reference>
<accession>A0ABT9NBQ0</accession>
<keyword evidence="2" id="KW-0472">Membrane</keyword>
<feature type="region of interest" description="Disordered" evidence="1">
    <location>
        <begin position="1"/>
        <end position="44"/>
    </location>
</feature>
<comment type="caution">
    <text evidence="3">The sequence shown here is derived from an EMBL/GenBank/DDBJ whole genome shotgun (WGS) entry which is preliminary data.</text>
</comment>
<protein>
    <submittedName>
        <fullName evidence="3">Uncharacterized protein</fullName>
    </submittedName>
</protein>
<name>A0ABT9NBQ0_9ACTO</name>
<feature type="compositionally biased region" description="Low complexity" evidence="1">
    <location>
        <begin position="78"/>
        <end position="98"/>
    </location>
</feature>
<feature type="region of interest" description="Disordered" evidence="1">
    <location>
        <begin position="77"/>
        <end position="130"/>
    </location>
</feature>
<keyword evidence="4" id="KW-1185">Reference proteome</keyword>
<sequence length="286" mass="29948">MNNFPGQSAPEQRSQTPTGTFPPAPEPHAGEPAASTGAPASQKKRRDGLIAAAVAILGSVAVVAGIFLYPVITGQNEPQASAPATAPTTSAPANPTPSVAGTQGAKVSPSPKVVLKGATSAPSATPTPAEQVAPIDVNGVKLDASMFASPEEAKATFEKIEDVRKAGDRVLVGTVKVQGELDANEAIDGRRLYILGPNSTKHAIFYLEKPVKMTLGAVGGMKYTRPVIASGLGDSEYFVDEYNKWKKFKDKHLIVRVDKKAGFWPSEASVPLGQPYLQPEVLAVIK</sequence>
<evidence type="ECO:0000313" key="3">
    <source>
        <dbReference type="EMBL" id="MDP9801107.1"/>
    </source>
</evidence>
<proteinExistence type="predicted"/>
<dbReference type="Proteomes" id="UP001235966">
    <property type="component" value="Unassembled WGS sequence"/>
</dbReference>
<evidence type="ECO:0000256" key="1">
    <source>
        <dbReference type="SAM" id="MobiDB-lite"/>
    </source>
</evidence>